<dbReference type="InterPro" id="IPR047122">
    <property type="entry name" value="Trans-enoyl_RdTase-like"/>
</dbReference>
<dbReference type="HOGENOM" id="CLU_026673_16_5_1"/>
<dbReference type="CDD" id="cd08249">
    <property type="entry name" value="enoyl_reductase_like"/>
    <property type="match status" value="1"/>
</dbReference>
<dbReference type="Gene3D" id="3.90.180.10">
    <property type="entry name" value="Medium-chain alcohol dehydrogenases, catalytic domain"/>
    <property type="match status" value="1"/>
</dbReference>
<sequence>MSHQAAWIKEQHANVVVDAAPNPTPGPGELLVKVKVIGFSPLEAKIQKLALIPIPYPNVLGMSFAGIVESVGPDVSSFKPGDEVATVRDGSKGGDPRFGAYQQYALASQTSTAKLPHGVTLETGATSILNLAAVATALSIYMGLDRPSFTSKAEANGKKILIYGGSSPAGGLATSYATAAGYEVITTSSPKNKDFVQSLRPSIIIDHTQPAEEILSNIRSHGPYEAIFDAIGSSDVTKMLAEYLTSIGGGSYNSLNVSEGPLPANVERKFAPYSLSMDKPEHADFRTWFYTELVPKGLQTGIITPTRPQWIDGGLGQAQKALDLMMEGKISSRKLLADPSA</sequence>
<evidence type="ECO:0000259" key="3">
    <source>
        <dbReference type="SMART" id="SM00829"/>
    </source>
</evidence>
<gene>
    <name evidence="4" type="ORF">PV11_00220</name>
</gene>
<dbReference type="SUPFAM" id="SSF50129">
    <property type="entry name" value="GroES-like"/>
    <property type="match status" value="1"/>
</dbReference>
<dbReference type="InterPro" id="IPR011032">
    <property type="entry name" value="GroES-like_sf"/>
</dbReference>
<dbReference type="SMART" id="SM00829">
    <property type="entry name" value="PKS_ER"/>
    <property type="match status" value="1"/>
</dbReference>
<dbReference type="OrthoDB" id="3509362at2759"/>
<evidence type="ECO:0000256" key="1">
    <source>
        <dbReference type="ARBA" id="ARBA00008072"/>
    </source>
</evidence>
<feature type="domain" description="Enoyl reductase (ER)" evidence="3">
    <location>
        <begin position="10"/>
        <end position="336"/>
    </location>
</feature>
<name>A0A0D1X9F1_9EURO</name>
<proteinExistence type="inferred from homology"/>
<dbReference type="STRING" id="1016849.A0A0D1X9F1"/>
<dbReference type="Pfam" id="PF08240">
    <property type="entry name" value="ADH_N"/>
    <property type="match status" value="1"/>
</dbReference>
<keyword evidence="2" id="KW-0560">Oxidoreductase</keyword>
<evidence type="ECO:0000313" key="4">
    <source>
        <dbReference type="EMBL" id="KIV84441.1"/>
    </source>
</evidence>
<evidence type="ECO:0000256" key="2">
    <source>
        <dbReference type="ARBA" id="ARBA00023002"/>
    </source>
</evidence>
<protein>
    <recommendedName>
        <fullName evidence="3">Enoyl reductase (ER) domain-containing protein</fullName>
    </recommendedName>
</protein>
<dbReference type="AlphaFoldDB" id="A0A0D1X9F1"/>
<dbReference type="EMBL" id="KN846951">
    <property type="protein sequence ID" value="KIV84441.1"/>
    <property type="molecule type" value="Genomic_DNA"/>
</dbReference>
<dbReference type="InterPro" id="IPR013154">
    <property type="entry name" value="ADH-like_N"/>
</dbReference>
<dbReference type="Proteomes" id="UP000053599">
    <property type="component" value="Unassembled WGS sequence"/>
</dbReference>
<comment type="similarity">
    <text evidence="1">Belongs to the zinc-containing alcohol dehydrogenase family.</text>
</comment>
<dbReference type="PANTHER" id="PTHR45348:SF2">
    <property type="entry name" value="ZINC-TYPE ALCOHOL DEHYDROGENASE-LIKE PROTEIN C2E1P3.01"/>
    <property type="match status" value="1"/>
</dbReference>
<dbReference type="SUPFAM" id="SSF51735">
    <property type="entry name" value="NAD(P)-binding Rossmann-fold domains"/>
    <property type="match status" value="1"/>
</dbReference>
<dbReference type="PANTHER" id="PTHR45348">
    <property type="entry name" value="HYPOTHETICAL OXIDOREDUCTASE (EUROFUNG)"/>
    <property type="match status" value="1"/>
</dbReference>
<dbReference type="InterPro" id="IPR020843">
    <property type="entry name" value="ER"/>
</dbReference>
<evidence type="ECO:0000313" key="5">
    <source>
        <dbReference type="Proteomes" id="UP000053599"/>
    </source>
</evidence>
<accession>A0A0D1X9F1</accession>
<dbReference type="InterPro" id="IPR036291">
    <property type="entry name" value="NAD(P)-bd_dom_sf"/>
</dbReference>
<dbReference type="Gene3D" id="3.40.50.720">
    <property type="entry name" value="NAD(P)-binding Rossmann-like Domain"/>
    <property type="match status" value="1"/>
</dbReference>
<dbReference type="GO" id="GO:0016651">
    <property type="term" value="F:oxidoreductase activity, acting on NAD(P)H"/>
    <property type="evidence" value="ECO:0007669"/>
    <property type="project" value="InterPro"/>
</dbReference>
<reference evidence="4 5" key="1">
    <citation type="submission" date="2015-01" db="EMBL/GenBank/DDBJ databases">
        <title>The Genome Sequence of Exophiala sideris CBS121828.</title>
        <authorList>
            <consortium name="The Broad Institute Genomics Platform"/>
            <person name="Cuomo C."/>
            <person name="de Hoog S."/>
            <person name="Gorbushina A."/>
            <person name="Stielow B."/>
            <person name="Teixiera M."/>
            <person name="Abouelleil A."/>
            <person name="Chapman S.B."/>
            <person name="Priest M."/>
            <person name="Young S.K."/>
            <person name="Wortman J."/>
            <person name="Nusbaum C."/>
            <person name="Birren B."/>
        </authorList>
    </citation>
    <scope>NUCLEOTIDE SEQUENCE [LARGE SCALE GENOMIC DNA]</scope>
    <source>
        <strain evidence="4 5">CBS 121828</strain>
    </source>
</reference>
<organism evidence="4 5">
    <name type="scientific">Exophiala sideris</name>
    <dbReference type="NCBI Taxonomy" id="1016849"/>
    <lineage>
        <taxon>Eukaryota</taxon>
        <taxon>Fungi</taxon>
        <taxon>Dikarya</taxon>
        <taxon>Ascomycota</taxon>
        <taxon>Pezizomycotina</taxon>
        <taxon>Eurotiomycetes</taxon>
        <taxon>Chaetothyriomycetidae</taxon>
        <taxon>Chaetothyriales</taxon>
        <taxon>Herpotrichiellaceae</taxon>
        <taxon>Exophiala</taxon>
    </lineage>
</organism>